<organism evidence="3 4">
    <name type="scientific">Amazona aestiva</name>
    <name type="common">Blue-fronted Amazon parrot</name>
    <dbReference type="NCBI Taxonomy" id="12930"/>
    <lineage>
        <taxon>Eukaryota</taxon>
        <taxon>Metazoa</taxon>
        <taxon>Chordata</taxon>
        <taxon>Craniata</taxon>
        <taxon>Vertebrata</taxon>
        <taxon>Euteleostomi</taxon>
        <taxon>Archelosauria</taxon>
        <taxon>Archosauria</taxon>
        <taxon>Dinosauria</taxon>
        <taxon>Saurischia</taxon>
        <taxon>Theropoda</taxon>
        <taxon>Coelurosauria</taxon>
        <taxon>Aves</taxon>
        <taxon>Neognathae</taxon>
        <taxon>Neoaves</taxon>
        <taxon>Telluraves</taxon>
        <taxon>Australaves</taxon>
        <taxon>Psittaciformes</taxon>
        <taxon>Psittacidae</taxon>
        <taxon>Amazona</taxon>
    </lineage>
</organism>
<evidence type="ECO:0000313" key="4">
    <source>
        <dbReference type="Proteomes" id="UP000051836"/>
    </source>
</evidence>
<dbReference type="SUPFAM" id="SSF64593">
    <property type="entry name" value="Intermediate filament protein, coiled coil region"/>
    <property type="match status" value="1"/>
</dbReference>
<evidence type="ECO:0000256" key="1">
    <source>
        <dbReference type="SAM" id="Coils"/>
    </source>
</evidence>
<dbReference type="GO" id="GO:0045109">
    <property type="term" value="P:intermediate filament organization"/>
    <property type="evidence" value="ECO:0007669"/>
    <property type="project" value="TreeGrafter"/>
</dbReference>
<reference evidence="3 4" key="1">
    <citation type="submission" date="2015-10" db="EMBL/GenBank/DDBJ databases">
        <authorList>
            <person name="Gilbert D.G."/>
        </authorList>
    </citation>
    <scope>NUCLEOTIDE SEQUENCE [LARGE SCALE GENOMIC DNA]</scope>
    <source>
        <strain evidence="3">FVVF132</strain>
    </source>
</reference>
<dbReference type="GO" id="GO:0031424">
    <property type="term" value="P:keratinization"/>
    <property type="evidence" value="ECO:0007669"/>
    <property type="project" value="TreeGrafter"/>
</dbReference>
<keyword evidence="4" id="KW-1185">Reference proteome</keyword>
<dbReference type="STRING" id="12930.A0A0Q3U2R2"/>
<evidence type="ECO:0000313" key="3">
    <source>
        <dbReference type="EMBL" id="KQL60473.1"/>
    </source>
</evidence>
<comment type="caution">
    <text evidence="3">The sequence shown here is derived from an EMBL/GenBank/DDBJ whole genome shotgun (WGS) entry which is preliminary data.</text>
</comment>
<dbReference type="AlphaFoldDB" id="A0A0Q3U2R2"/>
<dbReference type="Proteomes" id="UP000051836">
    <property type="component" value="Unassembled WGS sequence"/>
</dbReference>
<evidence type="ECO:0000256" key="2">
    <source>
        <dbReference type="SAM" id="SignalP"/>
    </source>
</evidence>
<dbReference type="Gene3D" id="1.20.5.170">
    <property type="match status" value="1"/>
</dbReference>
<gene>
    <name evidence="3" type="ORF">AAES_07135</name>
</gene>
<dbReference type="EMBL" id="LMAW01000139">
    <property type="protein sequence ID" value="KQL60473.1"/>
    <property type="molecule type" value="Genomic_DNA"/>
</dbReference>
<feature type="chain" id="PRO_5006208215" evidence="2">
    <location>
        <begin position="21"/>
        <end position="210"/>
    </location>
</feature>
<dbReference type="GO" id="GO:0030280">
    <property type="term" value="F:structural constituent of skin epidermis"/>
    <property type="evidence" value="ECO:0007669"/>
    <property type="project" value="TreeGrafter"/>
</dbReference>
<feature type="coiled-coil region" evidence="1">
    <location>
        <begin position="103"/>
        <end position="130"/>
    </location>
</feature>
<dbReference type="GO" id="GO:0005615">
    <property type="term" value="C:extracellular space"/>
    <property type="evidence" value="ECO:0007669"/>
    <property type="project" value="TreeGrafter"/>
</dbReference>
<dbReference type="GO" id="GO:0045095">
    <property type="term" value="C:keratin filament"/>
    <property type="evidence" value="ECO:0007669"/>
    <property type="project" value="TreeGrafter"/>
</dbReference>
<sequence>MSMVLTVKVMALHVLLPLEGKQVIVRAAVEMGLGNTPLKEGGLPEGGFTGLSLEVAQVLLEMHPTTDVRMPESARSGMEEDIDLTFEATVSSPPLSHRFSEWSTDMTSKISDAQEKHAELQNALQKAKEGLACMLRHPQEPLNVELALDIEIAMCKAVLEGTTMCGQCSALGTLQQRRLENIRNARHVMDNLVTFFSCRMLFGSPVRAWG</sequence>
<feature type="signal peptide" evidence="2">
    <location>
        <begin position="1"/>
        <end position="20"/>
    </location>
</feature>
<keyword evidence="1" id="KW-0175">Coiled coil</keyword>
<keyword evidence="2" id="KW-0732">Signal</keyword>
<dbReference type="PANTHER" id="PTHR45616">
    <property type="entry name" value="GATA-TYPE DOMAIN-CONTAINING PROTEIN"/>
    <property type="match status" value="1"/>
</dbReference>
<accession>A0A0Q3U2R2</accession>
<protein>
    <submittedName>
        <fullName evidence="3">Uncharacterized protein</fullName>
    </submittedName>
</protein>
<name>A0A0Q3U2R2_AMAAE</name>
<proteinExistence type="predicted"/>
<dbReference type="OrthoDB" id="10593825at2759"/>
<dbReference type="PANTHER" id="PTHR45616:SF19">
    <property type="entry name" value="KERATIN 90"/>
    <property type="match status" value="1"/>
</dbReference>